<dbReference type="Proteomes" id="UP000075881">
    <property type="component" value="Unassembled WGS sequence"/>
</dbReference>
<keyword evidence="7" id="KW-1185">Reference proteome</keyword>
<dbReference type="STRING" id="43041.A0A182K4D1"/>
<evidence type="ECO:0000256" key="3">
    <source>
        <dbReference type="ARBA" id="ARBA00022737"/>
    </source>
</evidence>
<comment type="subcellular location">
    <subcellularLocation>
        <location evidence="1">Cytoplasm</location>
    </subcellularLocation>
</comment>
<dbReference type="PROSITE" id="PS50005">
    <property type="entry name" value="TPR"/>
    <property type="match status" value="1"/>
</dbReference>
<dbReference type="InterPro" id="IPR019734">
    <property type="entry name" value="TPR_rpt"/>
</dbReference>
<dbReference type="GO" id="GO:0003341">
    <property type="term" value="P:cilium movement"/>
    <property type="evidence" value="ECO:0007669"/>
    <property type="project" value="TreeGrafter"/>
</dbReference>
<reference evidence="6" key="2">
    <citation type="submission" date="2020-05" db="UniProtKB">
        <authorList>
            <consortium name="EnsemblMetazoa"/>
        </authorList>
    </citation>
    <scope>IDENTIFICATION</scope>
    <source>
        <strain evidence="6">ACHKN1017</strain>
    </source>
</reference>
<evidence type="ECO:0000313" key="7">
    <source>
        <dbReference type="Proteomes" id="UP000075881"/>
    </source>
</evidence>
<dbReference type="GO" id="GO:0005929">
    <property type="term" value="C:cilium"/>
    <property type="evidence" value="ECO:0007669"/>
    <property type="project" value="TreeGrafter"/>
</dbReference>
<sequence>MSSESLVRPGLTTPFTGSLPEIKLRLRKKVPKLTANDVRRARIPYYEAIASELYEGGFVNAAFLLLHLIEYEDAYVGRTSYAAVERRRLRNDETLLNYLGDALAKAESCKREQRYEQEVGALLAIARRLEPDQEKRWLVEQFFRIALDRCEDCSRRERVRTQSLVRYYYGKFLINSMQQYLEAMKLLEQADEDLGMVGPGEVEGWKTLEEDGELLSTAINTLLFVSNRKLAEELVDSPVWIAEQYLRDAHKAALKTCKASIMAESYQAYGEFLCAKGCHEEALELYRQALQQAELDGEMPELAVSVALAQAKSYHRLGQMVKREAMLLCVDRMTKSNENSPSRGHYYLTASTLQQEDGKEDPLKMAQLLQQLALAASIFEHFRQRDKSLEARCLGGLLRAEPLFKEYAGLLPHAISTADGALYRVIDRVGF</sequence>
<accession>A0A182K4D1</accession>
<evidence type="ECO:0000256" key="1">
    <source>
        <dbReference type="ARBA" id="ARBA00004496"/>
    </source>
</evidence>
<keyword evidence="2" id="KW-0963">Cytoplasm</keyword>
<name>A0A182K4D1_9DIPT</name>
<feature type="repeat" description="TPR" evidence="5">
    <location>
        <begin position="263"/>
        <end position="296"/>
    </location>
</feature>
<evidence type="ECO:0000313" key="6">
    <source>
        <dbReference type="EnsemblMetazoa" id="ACHR005616-PA"/>
    </source>
</evidence>
<keyword evidence="4 5" id="KW-0802">TPR repeat</keyword>
<dbReference type="PANTHER" id="PTHR46630:SF1">
    <property type="entry name" value="TETRATRICOPEPTIDE REPEAT PROTEIN 29"/>
    <property type="match status" value="1"/>
</dbReference>
<organism evidence="6 7">
    <name type="scientific">Anopheles christyi</name>
    <dbReference type="NCBI Taxonomy" id="43041"/>
    <lineage>
        <taxon>Eukaryota</taxon>
        <taxon>Metazoa</taxon>
        <taxon>Ecdysozoa</taxon>
        <taxon>Arthropoda</taxon>
        <taxon>Hexapoda</taxon>
        <taxon>Insecta</taxon>
        <taxon>Pterygota</taxon>
        <taxon>Neoptera</taxon>
        <taxon>Endopterygota</taxon>
        <taxon>Diptera</taxon>
        <taxon>Nematocera</taxon>
        <taxon>Culicoidea</taxon>
        <taxon>Culicidae</taxon>
        <taxon>Anophelinae</taxon>
        <taxon>Anopheles</taxon>
    </lineage>
</organism>
<evidence type="ECO:0000256" key="5">
    <source>
        <dbReference type="PROSITE-ProRule" id="PRU00339"/>
    </source>
</evidence>
<dbReference type="GO" id="GO:0005737">
    <property type="term" value="C:cytoplasm"/>
    <property type="evidence" value="ECO:0007669"/>
    <property type="project" value="UniProtKB-SubCell"/>
</dbReference>
<dbReference type="InterPro" id="IPR051476">
    <property type="entry name" value="Bac_ResReg_Asp_Phosphatase"/>
</dbReference>
<evidence type="ECO:0000256" key="2">
    <source>
        <dbReference type="ARBA" id="ARBA00022490"/>
    </source>
</evidence>
<keyword evidence="3" id="KW-0677">Repeat</keyword>
<dbReference type="AlphaFoldDB" id="A0A182K4D1"/>
<dbReference type="EnsemblMetazoa" id="ACHR005616-RA">
    <property type="protein sequence ID" value="ACHR005616-PA"/>
    <property type="gene ID" value="ACHR005616"/>
</dbReference>
<proteinExistence type="predicted"/>
<evidence type="ECO:0000256" key="4">
    <source>
        <dbReference type="ARBA" id="ARBA00022803"/>
    </source>
</evidence>
<dbReference type="VEuPathDB" id="VectorBase:ACHR005616"/>
<dbReference type="PANTHER" id="PTHR46630">
    <property type="entry name" value="TETRATRICOPEPTIDE REPEAT PROTEIN 29"/>
    <property type="match status" value="1"/>
</dbReference>
<protein>
    <submittedName>
        <fullName evidence="6">TPR_REGION domain-containing protein</fullName>
    </submittedName>
</protein>
<reference evidence="7" key="1">
    <citation type="submission" date="2013-03" db="EMBL/GenBank/DDBJ databases">
        <title>The Genome Sequence of Anopheles christyi ACHKN1017.</title>
        <authorList>
            <consortium name="The Broad Institute Genomics Platform"/>
            <person name="Neafsey D.E."/>
            <person name="Besansky N."/>
            <person name="Walker B."/>
            <person name="Young S.K."/>
            <person name="Zeng Q."/>
            <person name="Gargeya S."/>
            <person name="Fitzgerald M."/>
            <person name="Haas B."/>
            <person name="Abouelleil A."/>
            <person name="Allen A.W."/>
            <person name="Alvarado L."/>
            <person name="Arachchi H.M."/>
            <person name="Berlin A.M."/>
            <person name="Chapman S.B."/>
            <person name="Gainer-Dewar J."/>
            <person name="Goldberg J."/>
            <person name="Griggs A."/>
            <person name="Gujja S."/>
            <person name="Hansen M."/>
            <person name="Howarth C."/>
            <person name="Imamovic A."/>
            <person name="Ireland A."/>
            <person name="Larimer J."/>
            <person name="McCowan C."/>
            <person name="Murphy C."/>
            <person name="Pearson M."/>
            <person name="Poon T.W."/>
            <person name="Priest M."/>
            <person name="Roberts A."/>
            <person name="Saif S."/>
            <person name="Shea T."/>
            <person name="Sisk P."/>
            <person name="Sykes S."/>
            <person name="Wortman J."/>
            <person name="Nusbaum C."/>
            <person name="Birren B."/>
        </authorList>
    </citation>
    <scope>NUCLEOTIDE SEQUENCE [LARGE SCALE GENOMIC DNA]</scope>
    <source>
        <strain evidence="7">ACHKN1017</strain>
    </source>
</reference>